<dbReference type="PANTHER" id="PTHR15688">
    <property type="entry name" value="KINETOCHORE-ASSOCIATED PROTEIN 1"/>
    <property type="match status" value="1"/>
</dbReference>
<feature type="domain" description="KNTC1 N-terminal" evidence="2">
    <location>
        <begin position="73"/>
        <end position="456"/>
    </location>
</feature>
<dbReference type="AlphaFoldDB" id="A0A914VCA4"/>
<name>A0A914VCA4_9BILA</name>
<dbReference type="InterPro" id="IPR055402">
    <property type="entry name" value="KNTC1_N"/>
</dbReference>
<dbReference type="GO" id="GO:0007094">
    <property type="term" value="P:mitotic spindle assembly checkpoint signaling"/>
    <property type="evidence" value="ECO:0007669"/>
    <property type="project" value="TreeGrafter"/>
</dbReference>
<dbReference type="Pfam" id="PF24506">
    <property type="entry name" value="KNTC1_N"/>
    <property type="match status" value="1"/>
</dbReference>
<proteinExistence type="predicted"/>
<feature type="compositionally biased region" description="Basic and acidic residues" evidence="1">
    <location>
        <begin position="106"/>
        <end position="118"/>
    </location>
</feature>
<dbReference type="SUPFAM" id="SSF50978">
    <property type="entry name" value="WD40 repeat-like"/>
    <property type="match status" value="1"/>
</dbReference>
<evidence type="ECO:0000259" key="3">
    <source>
        <dbReference type="Pfam" id="PF24520"/>
    </source>
</evidence>
<dbReference type="GO" id="GO:0000070">
    <property type="term" value="P:mitotic sister chromatid segregation"/>
    <property type="evidence" value="ECO:0007669"/>
    <property type="project" value="TreeGrafter"/>
</dbReference>
<dbReference type="GO" id="GO:1990423">
    <property type="term" value="C:RZZ complex"/>
    <property type="evidence" value="ECO:0007669"/>
    <property type="project" value="TreeGrafter"/>
</dbReference>
<dbReference type="GO" id="GO:0005828">
    <property type="term" value="C:kinetochore microtubule"/>
    <property type="evidence" value="ECO:0007669"/>
    <property type="project" value="TreeGrafter"/>
</dbReference>
<dbReference type="WBParaSite" id="PSAMB.scaffold1789size27857.g14877.t1">
    <property type="protein sequence ID" value="PSAMB.scaffold1789size27857.g14877.t1"/>
    <property type="gene ID" value="PSAMB.scaffold1789size27857.g14877"/>
</dbReference>
<dbReference type="GO" id="GO:0005737">
    <property type="term" value="C:cytoplasm"/>
    <property type="evidence" value="ECO:0007669"/>
    <property type="project" value="TreeGrafter"/>
</dbReference>
<feature type="domain" description="KNTC1 first ARM-repeats" evidence="3">
    <location>
        <begin position="465"/>
        <end position="630"/>
    </location>
</feature>
<feature type="region of interest" description="Disordered" evidence="1">
    <location>
        <begin position="99"/>
        <end position="122"/>
    </location>
</feature>
<sequence length="641" mass="70991">MGAILCCSRLEGRRRRQVVLGRTMSKQSATGTFPSRLLVHVSVSDDRVIIMSKRSASRWTKVELGFVDADETANFGTRHEFSAPDSLYQIQTLACISPSEGAEDDKENKPSDKSREESVDSNGCDEGLRVVAECNGKLLAVAVNADVSIFDVSFMFRFQFVTAFDSTVTGLCWLPDVDILAVGCSNGYFSFISASKESILYRKRLQSGSSKPLTSLTSSLIGRDCVVAATFADGKRCALFLPDYADALKALKTNNMQAFKQVIANIRMEACSADFGIQSAHLMSSWNSWLLLPTSPKRPPYIAPFGSETVEALLLASGEDSSARCIRASSNGRFLFLLGTSGQLSVWDAWTHLPIYRRMIANAIDMALLQTDRATYALTDIRLILLVANAGNDKNTGPTVEIRTLPSLDVVYSVVVNQGTTLIANTVDEEDGIVIVEPEKDELGCVDNLRIRTVVEAQPDMKLIRLLNKCRFQQAELFAKQFGLDLQIVYKTQLNFLLDELQGPNAEQQHFDAFMKCLASVQDDDLVGDTCLAGGTLLTRFDWIAALLNYSDTRKSADADTLEQLTRLKYNLATFRLVFGAQASFDRDGRWFDFAAGLTWPDIVVDFIARGKLPEARLIWARYQLIIGRRLGEQEDGFVLF</sequence>
<dbReference type="InterPro" id="IPR036322">
    <property type="entry name" value="WD40_repeat_dom_sf"/>
</dbReference>
<dbReference type="Pfam" id="PF24520">
    <property type="entry name" value="ARM_KNTC1_1st"/>
    <property type="match status" value="1"/>
</dbReference>
<evidence type="ECO:0000313" key="5">
    <source>
        <dbReference type="WBParaSite" id="PSAMB.scaffold1789size27857.g14877.t1"/>
    </source>
</evidence>
<dbReference type="Proteomes" id="UP000887566">
    <property type="component" value="Unplaced"/>
</dbReference>
<evidence type="ECO:0000313" key="4">
    <source>
        <dbReference type="Proteomes" id="UP000887566"/>
    </source>
</evidence>
<dbReference type="PANTHER" id="PTHR15688:SF1">
    <property type="entry name" value="KINETOCHORE-ASSOCIATED PROTEIN 1"/>
    <property type="match status" value="1"/>
</dbReference>
<dbReference type="GO" id="GO:1903394">
    <property type="term" value="P:protein localization to kinetochore involved in kinetochore assembly"/>
    <property type="evidence" value="ECO:0007669"/>
    <property type="project" value="TreeGrafter"/>
</dbReference>
<dbReference type="Gene3D" id="2.130.10.10">
    <property type="entry name" value="YVTN repeat-like/Quinoprotein amine dehydrogenase"/>
    <property type="match status" value="1"/>
</dbReference>
<dbReference type="InterPro" id="IPR015943">
    <property type="entry name" value="WD40/YVTN_repeat-like_dom_sf"/>
</dbReference>
<keyword evidence="4" id="KW-1185">Reference proteome</keyword>
<evidence type="ECO:0000259" key="2">
    <source>
        <dbReference type="Pfam" id="PF24506"/>
    </source>
</evidence>
<reference evidence="5" key="1">
    <citation type="submission" date="2022-11" db="UniProtKB">
        <authorList>
            <consortium name="WormBaseParasite"/>
        </authorList>
    </citation>
    <scope>IDENTIFICATION</scope>
</reference>
<dbReference type="GO" id="GO:0031267">
    <property type="term" value="F:small GTPase binding"/>
    <property type="evidence" value="ECO:0007669"/>
    <property type="project" value="TreeGrafter"/>
</dbReference>
<dbReference type="InterPro" id="IPR055403">
    <property type="entry name" value="ARM_KNTC1_1st"/>
</dbReference>
<accession>A0A914VCA4</accession>
<protein>
    <submittedName>
        <fullName evidence="5">Anaphase-promoting complex subunit 4-like WD40 domain-containing protein</fullName>
    </submittedName>
</protein>
<dbReference type="InterPro" id="IPR052802">
    <property type="entry name" value="KNTC1"/>
</dbReference>
<organism evidence="4 5">
    <name type="scientific">Plectus sambesii</name>
    <dbReference type="NCBI Taxonomy" id="2011161"/>
    <lineage>
        <taxon>Eukaryota</taxon>
        <taxon>Metazoa</taxon>
        <taxon>Ecdysozoa</taxon>
        <taxon>Nematoda</taxon>
        <taxon>Chromadorea</taxon>
        <taxon>Plectida</taxon>
        <taxon>Plectina</taxon>
        <taxon>Plectoidea</taxon>
        <taxon>Plectidae</taxon>
        <taxon>Plectus</taxon>
    </lineage>
</organism>
<evidence type="ECO:0000256" key="1">
    <source>
        <dbReference type="SAM" id="MobiDB-lite"/>
    </source>
</evidence>